<name>A0A7T4ABK5_AERJA</name>
<dbReference type="GeneID" id="69550660"/>
<keyword evidence="1" id="KW-0449">Lipoprotein</keyword>
<evidence type="ECO:0000313" key="2">
    <source>
        <dbReference type="Proteomes" id="UP000595481"/>
    </source>
</evidence>
<dbReference type="EMBL" id="CP066092">
    <property type="protein sequence ID" value="QQB20935.1"/>
    <property type="molecule type" value="Genomic_DNA"/>
</dbReference>
<dbReference type="InterPro" id="IPR010438">
    <property type="entry name" value="Lambda_Bor"/>
</dbReference>
<sequence length="107" mass="11527">MMNGKACIIVLLTVLNCGCAKQVIDINASHIHDLGKDKNMSSKDITNHFFFADIDVGLNDKIDAASICNGVENVVKVETKVGFLDTLLSGMTGGFYTPRSARVYCAV</sequence>
<dbReference type="Pfam" id="PF06291">
    <property type="entry name" value="Lambda_Bor"/>
    <property type="match status" value="1"/>
</dbReference>
<reference evidence="1 2" key="1">
    <citation type="submission" date="2020-12" db="EMBL/GenBank/DDBJ databases">
        <title>FDA dAtabase for Regulatory Grade micrObial Sequences (FDA-ARGOS): Supporting development and validation of Infectious Disease Dx tests.</title>
        <authorList>
            <person name="Sproer C."/>
            <person name="Gronow S."/>
            <person name="Severitt S."/>
            <person name="Schroder I."/>
            <person name="Tallon L."/>
            <person name="Sadzewicz L."/>
            <person name="Zhao X."/>
            <person name="Boylan J."/>
            <person name="Ott S."/>
            <person name="Bowen H."/>
            <person name="Vavikolanu K."/>
            <person name="Mehta A."/>
            <person name="Aluvathingal J."/>
            <person name="Nadendla S."/>
            <person name="Lowell S."/>
            <person name="Myers T."/>
            <person name="Yan Y."/>
            <person name="Sichtig H."/>
        </authorList>
    </citation>
    <scope>NUCLEOTIDE SEQUENCE [LARGE SCALE GENOMIC DNA]</scope>
    <source>
        <strain evidence="1 2">FDAARGOS_986</strain>
    </source>
</reference>
<evidence type="ECO:0000313" key="1">
    <source>
        <dbReference type="EMBL" id="QQB20935.1"/>
    </source>
</evidence>
<protein>
    <submittedName>
        <fullName evidence="1">Lipoprotein bor</fullName>
    </submittedName>
</protein>
<accession>A0A7T4ABK5</accession>
<keyword evidence="2" id="KW-1185">Reference proteome</keyword>
<gene>
    <name evidence="1" type="ORF">I6H43_05225</name>
</gene>
<organism evidence="1 2">
    <name type="scientific">Aeromonas jandaei</name>
    <dbReference type="NCBI Taxonomy" id="650"/>
    <lineage>
        <taxon>Bacteria</taxon>
        <taxon>Pseudomonadati</taxon>
        <taxon>Pseudomonadota</taxon>
        <taxon>Gammaproteobacteria</taxon>
        <taxon>Aeromonadales</taxon>
        <taxon>Aeromonadaceae</taxon>
        <taxon>Aeromonas</taxon>
    </lineage>
</organism>
<dbReference type="Proteomes" id="UP000595481">
    <property type="component" value="Chromosome"/>
</dbReference>
<dbReference type="RefSeq" id="WP_052448100.1">
    <property type="nucleotide sequence ID" value="NZ_CAWMFX010000014.1"/>
</dbReference>
<proteinExistence type="predicted"/>